<protein>
    <recommendedName>
        <fullName evidence="4">DUF3558 domain-containing protein</fullName>
    </recommendedName>
</protein>
<evidence type="ECO:0000313" key="3">
    <source>
        <dbReference type="Proteomes" id="UP000316560"/>
    </source>
</evidence>
<dbReference type="RefSeq" id="WP_141990123.1">
    <property type="nucleotide sequence ID" value="NZ_VFRA01000001.1"/>
</dbReference>
<dbReference type="EMBL" id="VFRA01000001">
    <property type="protein sequence ID" value="TQO19661.1"/>
    <property type="molecule type" value="Genomic_DNA"/>
</dbReference>
<feature type="signal peptide" evidence="1">
    <location>
        <begin position="1"/>
        <end position="22"/>
    </location>
</feature>
<reference evidence="2 3" key="1">
    <citation type="submission" date="2019-06" db="EMBL/GenBank/DDBJ databases">
        <title>Sequencing the genomes of 1000 actinobacteria strains.</title>
        <authorList>
            <person name="Klenk H.-P."/>
        </authorList>
    </citation>
    <scope>NUCLEOTIDE SEQUENCE [LARGE SCALE GENOMIC DNA]</scope>
    <source>
        <strain evidence="2 3">DSM 21947</strain>
    </source>
</reference>
<evidence type="ECO:0000256" key="1">
    <source>
        <dbReference type="SAM" id="SignalP"/>
    </source>
</evidence>
<proteinExistence type="predicted"/>
<dbReference type="Proteomes" id="UP000316560">
    <property type="component" value="Unassembled WGS sequence"/>
</dbReference>
<keyword evidence="1" id="KW-0732">Signal</keyword>
<dbReference type="PROSITE" id="PS51257">
    <property type="entry name" value="PROKAR_LIPOPROTEIN"/>
    <property type="match status" value="1"/>
</dbReference>
<sequence>MLRPFSALASSLAIVLVLSACTAPTEETSPSEEASELAIVRMDQPDINSDLANTSVSGSVGTFEGTGGYTFAVTFTMAVTDVSSSATNAAPGRTDVAWSIPIAITATNTTAGRNSDWANMNNLSVSGWWPTSSPLCSGETVAENGRQLAYGTVGDFCWILFRNLQGASGAFDVGGTNSLTGDVVENVTADESSTQAIVADIANGPATWTVSNTSNSSVCDAIVWASNGSVPDCVPAGVVGAAPGFDADIDQALSRLGTLVEGKDEIADLSACPFAASPIDLVPGLAAESIQGDEWSSSYVAIQSDASADVTGASCNAGGMILTANNVSNVRDAEQYLANNGFDPMSNPASLYGGTVHVGPTSITPADDDSYEVMQFAWVADGLAIEGRLVRATPDQTLAWLRLNLNSIVNYLAQATIS</sequence>
<organism evidence="2 3">
    <name type="scientific">Rhodoglobus vestalii</name>
    <dbReference type="NCBI Taxonomy" id="193384"/>
    <lineage>
        <taxon>Bacteria</taxon>
        <taxon>Bacillati</taxon>
        <taxon>Actinomycetota</taxon>
        <taxon>Actinomycetes</taxon>
        <taxon>Micrococcales</taxon>
        <taxon>Microbacteriaceae</taxon>
        <taxon>Rhodoglobus</taxon>
    </lineage>
</organism>
<keyword evidence="3" id="KW-1185">Reference proteome</keyword>
<dbReference type="AlphaFoldDB" id="A0A8H2K8K7"/>
<gene>
    <name evidence="2" type="ORF">FB472_1232</name>
</gene>
<feature type="chain" id="PRO_5038919376" description="DUF3558 domain-containing protein" evidence="1">
    <location>
        <begin position="23"/>
        <end position="418"/>
    </location>
</feature>
<evidence type="ECO:0000313" key="2">
    <source>
        <dbReference type="EMBL" id="TQO19661.1"/>
    </source>
</evidence>
<accession>A0A8H2K8K7</accession>
<evidence type="ECO:0008006" key="4">
    <source>
        <dbReference type="Google" id="ProtNLM"/>
    </source>
</evidence>
<name>A0A8H2K8K7_9MICO</name>
<comment type="caution">
    <text evidence="2">The sequence shown here is derived from an EMBL/GenBank/DDBJ whole genome shotgun (WGS) entry which is preliminary data.</text>
</comment>